<dbReference type="PANTHER" id="PTHR16201">
    <property type="entry name" value="SEVEN TRANSMEMBRANE PROTEIN 1-RELATED"/>
    <property type="match status" value="1"/>
</dbReference>
<comment type="subcellular location">
    <subcellularLocation>
        <location evidence="1">Membrane</location>
        <topology evidence="1">Multi-pass membrane protein</topology>
    </subcellularLocation>
</comment>
<name>A0A061RKT4_9CHLO</name>
<sequence>MHFFYAQQLGGQDAPCTCEDGANEFVRKYFCDCIYSTSDTISFAFGMASIAVWLVAQIPQLVENYKNQRAEALSAWFLVDWLMGDTCNLLGCLASGNQLPTQVYTAGYFVLMDVVVLMQYIYYSAL</sequence>
<evidence type="ECO:0000256" key="4">
    <source>
        <dbReference type="ARBA" id="ARBA00023136"/>
    </source>
</evidence>
<dbReference type="InterPro" id="IPR051415">
    <property type="entry name" value="LAAT-1"/>
</dbReference>
<organism evidence="6">
    <name type="scientific">Tetraselmis sp. GSL018</name>
    <dbReference type="NCBI Taxonomy" id="582737"/>
    <lineage>
        <taxon>Eukaryota</taxon>
        <taxon>Viridiplantae</taxon>
        <taxon>Chlorophyta</taxon>
        <taxon>core chlorophytes</taxon>
        <taxon>Chlorodendrophyceae</taxon>
        <taxon>Chlorodendrales</taxon>
        <taxon>Chlorodendraceae</taxon>
        <taxon>Tetraselmis</taxon>
    </lineage>
</organism>
<evidence type="ECO:0000313" key="6">
    <source>
        <dbReference type="EMBL" id="JAC71379.1"/>
    </source>
</evidence>
<dbReference type="FunFam" id="1.20.1280.290:FF:000009">
    <property type="entry name" value="PQ loop repeat family protein"/>
    <property type="match status" value="1"/>
</dbReference>
<dbReference type="EMBL" id="GBEZ01014718">
    <property type="protein sequence ID" value="JAC71379.1"/>
    <property type="molecule type" value="Transcribed_RNA"/>
</dbReference>
<protein>
    <submittedName>
        <fullName evidence="6">Uncharacterized protein</fullName>
    </submittedName>
</protein>
<evidence type="ECO:0000256" key="1">
    <source>
        <dbReference type="ARBA" id="ARBA00004141"/>
    </source>
</evidence>
<dbReference type="Gene3D" id="1.20.1280.290">
    <property type="match status" value="1"/>
</dbReference>
<evidence type="ECO:0000256" key="2">
    <source>
        <dbReference type="ARBA" id="ARBA00022692"/>
    </source>
</evidence>
<accession>A0A061RKT4</accession>
<dbReference type="GO" id="GO:0015174">
    <property type="term" value="F:basic amino acid transmembrane transporter activity"/>
    <property type="evidence" value="ECO:0007669"/>
    <property type="project" value="TreeGrafter"/>
</dbReference>
<evidence type="ECO:0000256" key="3">
    <source>
        <dbReference type="ARBA" id="ARBA00022989"/>
    </source>
</evidence>
<dbReference type="Pfam" id="PF04193">
    <property type="entry name" value="PQ-loop"/>
    <property type="match status" value="1"/>
</dbReference>
<feature type="transmembrane region" description="Helical" evidence="5">
    <location>
        <begin position="43"/>
        <end position="62"/>
    </location>
</feature>
<keyword evidence="2 5" id="KW-0812">Transmembrane</keyword>
<dbReference type="SMART" id="SM00679">
    <property type="entry name" value="CTNS"/>
    <property type="match status" value="1"/>
</dbReference>
<feature type="non-terminal residue" evidence="6">
    <location>
        <position position="126"/>
    </location>
</feature>
<evidence type="ECO:0000256" key="5">
    <source>
        <dbReference type="SAM" id="Phobius"/>
    </source>
</evidence>
<dbReference type="InterPro" id="IPR006603">
    <property type="entry name" value="PQ-loop_rpt"/>
</dbReference>
<feature type="transmembrane region" description="Helical" evidence="5">
    <location>
        <begin position="102"/>
        <end position="123"/>
    </location>
</feature>
<proteinExistence type="predicted"/>
<keyword evidence="3 5" id="KW-1133">Transmembrane helix</keyword>
<dbReference type="PANTHER" id="PTHR16201:SF34">
    <property type="entry name" value="LYSOSOMAL AMINO ACID TRANSPORTER 1"/>
    <property type="match status" value="1"/>
</dbReference>
<dbReference type="GO" id="GO:0098852">
    <property type="term" value="C:lytic vacuole membrane"/>
    <property type="evidence" value="ECO:0007669"/>
    <property type="project" value="UniProtKB-ARBA"/>
</dbReference>
<dbReference type="AlphaFoldDB" id="A0A061RKT4"/>
<keyword evidence="4 5" id="KW-0472">Membrane</keyword>
<reference evidence="6" key="1">
    <citation type="submission" date="2014-05" db="EMBL/GenBank/DDBJ databases">
        <title>The transcriptome of the halophilic microalga Tetraselmis sp. GSL018 isolated from the Great Salt Lake, Utah.</title>
        <authorList>
            <person name="Jinkerson R.E."/>
            <person name="D'Adamo S."/>
            <person name="Posewitz M.C."/>
        </authorList>
    </citation>
    <scope>NUCLEOTIDE SEQUENCE</scope>
    <source>
        <strain evidence="6">GSL018</strain>
    </source>
</reference>
<gene>
    <name evidence="6" type="ORF">TSPGSL018_2063</name>
</gene>